<evidence type="ECO:0000313" key="3">
    <source>
        <dbReference type="EMBL" id="EER10503.1"/>
    </source>
</evidence>
<dbReference type="EMBL" id="GG677382">
    <property type="protein sequence ID" value="EER10503.1"/>
    <property type="molecule type" value="Genomic_DNA"/>
</dbReference>
<dbReference type="GO" id="GO:0004300">
    <property type="term" value="F:enoyl-CoA hydratase activity"/>
    <property type="evidence" value="ECO:0007669"/>
    <property type="project" value="TreeGrafter"/>
</dbReference>
<gene>
    <name evidence="3" type="ORF">Pmar_PMAR005838</name>
</gene>
<dbReference type="RefSeq" id="XP_002778708.1">
    <property type="nucleotide sequence ID" value="XM_002778662.1"/>
</dbReference>
<protein>
    <submittedName>
        <fullName evidence="3">Uncharacterized protein</fullName>
    </submittedName>
</protein>
<reference evidence="3 4" key="1">
    <citation type="submission" date="2008-07" db="EMBL/GenBank/DDBJ databases">
        <authorList>
            <person name="El-Sayed N."/>
            <person name="Caler E."/>
            <person name="Inman J."/>
            <person name="Amedeo P."/>
            <person name="Hass B."/>
            <person name="Wortman J."/>
        </authorList>
    </citation>
    <scope>NUCLEOTIDE SEQUENCE [LARGE SCALE GENOMIC DNA]</scope>
    <source>
        <strain evidence="4">ATCC 50983 / TXsc</strain>
    </source>
</reference>
<dbReference type="Gene3D" id="3.10.129.10">
    <property type="entry name" value="Hotdog Thioesterase"/>
    <property type="match status" value="1"/>
</dbReference>
<dbReference type="Pfam" id="PF01575">
    <property type="entry name" value="MaoC_dehydratas"/>
    <property type="match status" value="1"/>
</dbReference>
<keyword evidence="4" id="KW-1185">Reference proteome</keyword>
<dbReference type="AlphaFoldDB" id="C5KYC6"/>
<dbReference type="PANTHER" id="PTHR13078">
    <property type="entry name" value="PEROXISOMAL MULTIFUNCTIONAL ENZYME TYPE 2-RELATED"/>
    <property type="match status" value="1"/>
</dbReference>
<dbReference type="Proteomes" id="UP000007800">
    <property type="component" value="Unassembled WGS sequence"/>
</dbReference>
<evidence type="ECO:0000313" key="4">
    <source>
        <dbReference type="Proteomes" id="UP000007800"/>
    </source>
</evidence>
<evidence type="ECO:0000259" key="1">
    <source>
        <dbReference type="Pfam" id="PF01575"/>
    </source>
</evidence>
<dbReference type="OrthoDB" id="60204at2759"/>
<sequence>MSATVAPQLNTSDELIEAGFFPTVPIAYTDKDAILYALGVGATERKYVYEKHSDFAVLPTLIFATTFKGAESARTLPFPPPQLLMDLDVFKGKVIVDAERSMEVLRGPLPVSVSLDDQWVMKTRFTAVTPKKAGLLVETETVIVDELAGDEVMRLTNSVFFLGKSDLIPAGVPTTTKITVPERSPDYTRVEHTSPHQADLYRLSGDYNPLHVDPVAAQSYGFDQPILHGLCTLGFAARHVIDACLEGDEKRLRSFRCRFTKPVIPGDRLRTEIWKESDGRGVLFRTWAERCTEGKTTPAEPVVVLDSGVAQFFE</sequence>
<organism evidence="4">
    <name type="scientific">Perkinsus marinus (strain ATCC 50983 / TXsc)</name>
    <dbReference type="NCBI Taxonomy" id="423536"/>
    <lineage>
        <taxon>Eukaryota</taxon>
        <taxon>Sar</taxon>
        <taxon>Alveolata</taxon>
        <taxon>Perkinsozoa</taxon>
        <taxon>Perkinsea</taxon>
        <taxon>Perkinsida</taxon>
        <taxon>Perkinsidae</taxon>
        <taxon>Perkinsus</taxon>
    </lineage>
</organism>
<dbReference type="InParanoid" id="C5KYC6"/>
<dbReference type="InterPro" id="IPR029069">
    <property type="entry name" value="HotDog_dom_sf"/>
</dbReference>
<feature type="domain" description="MaoC-like" evidence="1">
    <location>
        <begin position="180"/>
        <end position="278"/>
    </location>
</feature>
<proteinExistence type="predicted"/>
<dbReference type="GO" id="GO:0044594">
    <property type="term" value="F:17-beta-hydroxysteroid dehydrogenase (NAD+) activity"/>
    <property type="evidence" value="ECO:0007669"/>
    <property type="project" value="TreeGrafter"/>
</dbReference>
<evidence type="ECO:0000259" key="2">
    <source>
        <dbReference type="Pfam" id="PF22622"/>
    </source>
</evidence>
<dbReference type="InterPro" id="IPR054357">
    <property type="entry name" value="MFE-2_N"/>
</dbReference>
<dbReference type="Pfam" id="PF22622">
    <property type="entry name" value="MFE-2_hydrat-2_N"/>
    <property type="match status" value="1"/>
</dbReference>
<dbReference type="PANTHER" id="PTHR13078:SF56">
    <property type="entry name" value="PEROXISOMAL MULTIFUNCTIONAL ENZYME TYPE 2"/>
    <property type="match status" value="1"/>
</dbReference>
<dbReference type="CDD" id="cd03448">
    <property type="entry name" value="HDE_HSD"/>
    <property type="match status" value="1"/>
</dbReference>
<dbReference type="SUPFAM" id="SSF54637">
    <property type="entry name" value="Thioesterase/thiol ester dehydrase-isomerase"/>
    <property type="match status" value="2"/>
</dbReference>
<dbReference type="GO" id="GO:0003857">
    <property type="term" value="F:(3S)-3-hydroxyacyl-CoA dehydrogenase (NAD+) activity"/>
    <property type="evidence" value="ECO:0007669"/>
    <property type="project" value="TreeGrafter"/>
</dbReference>
<dbReference type="GeneID" id="9038462"/>
<dbReference type="GO" id="GO:0005777">
    <property type="term" value="C:peroxisome"/>
    <property type="evidence" value="ECO:0007669"/>
    <property type="project" value="TreeGrafter"/>
</dbReference>
<dbReference type="GO" id="GO:0006635">
    <property type="term" value="P:fatty acid beta-oxidation"/>
    <property type="evidence" value="ECO:0007669"/>
    <property type="project" value="TreeGrafter"/>
</dbReference>
<feature type="domain" description="Peroxisomal multifunctional enzyme type 2-like N-terminal" evidence="2">
    <location>
        <begin position="27"/>
        <end position="163"/>
    </location>
</feature>
<dbReference type="OMA" id="FKHTDQE"/>
<accession>C5KYC6</accession>
<dbReference type="InterPro" id="IPR002539">
    <property type="entry name" value="MaoC-like_dom"/>
</dbReference>
<name>C5KYC6_PERM5</name>